<dbReference type="EMBL" id="JACHJW010000001">
    <property type="protein sequence ID" value="MBB4958933.1"/>
    <property type="molecule type" value="Genomic_DNA"/>
</dbReference>
<dbReference type="AlphaFoldDB" id="A0A7W7SQ79"/>
<evidence type="ECO:0000256" key="2">
    <source>
        <dbReference type="SAM" id="MobiDB-lite"/>
    </source>
</evidence>
<evidence type="ECO:0000313" key="4">
    <source>
        <dbReference type="Proteomes" id="UP000578819"/>
    </source>
</evidence>
<accession>A0A7W7SQ79</accession>
<sequence length="277" mass="29640">MTDRVRLTDVPLTPATHTRLADVLAAIAATDPSRHGHTGPDTPETTARYNRRNRLVWAALTLARDAGIPAGVGVDVGDPRPVVVYIDLPTGQVSWHLPAYDGEWDGHSTNTKYRRLASYVRIYGRLDSGQPPLAAETAHQALDAMYVVRDQLAAELEQARADLAQARREAESLKDDLAAGDAVITAARAVADSTRLSRSALMTLADALAHYGTPPPYTAPAPGSATRAEEPAAESAATQRPKPGQFCTQHWSWLCQAGQGRCPAALHATDRATGGDR</sequence>
<evidence type="ECO:0000313" key="3">
    <source>
        <dbReference type="EMBL" id="MBB4958933.1"/>
    </source>
</evidence>
<keyword evidence="4" id="KW-1185">Reference proteome</keyword>
<keyword evidence="1" id="KW-0175">Coiled coil</keyword>
<comment type="caution">
    <text evidence="3">The sequence shown here is derived from an EMBL/GenBank/DDBJ whole genome shotgun (WGS) entry which is preliminary data.</text>
</comment>
<feature type="region of interest" description="Disordered" evidence="2">
    <location>
        <begin position="215"/>
        <end position="243"/>
    </location>
</feature>
<gene>
    <name evidence="3" type="ORF">FHR38_002666</name>
</gene>
<reference evidence="3 4" key="1">
    <citation type="submission" date="2020-08" db="EMBL/GenBank/DDBJ databases">
        <title>Sequencing the genomes of 1000 actinobacteria strains.</title>
        <authorList>
            <person name="Klenk H.-P."/>
        </authorList>
    </citation>
    <scope>NUCLEOTIDE SEQUENCE [LARGE SCALE GENOMIC DNA]</scope>
    <source>
        <strain evidence="3 4">DSM 45886</strain>
    </source>
</reference>
<name>A0A7W7SQ79_9ACTN</name>
<protein>
    <submittedName>
        <fullName evidence="3">Uncharacterized protein</fullName>
    </submittedName>
</protein>
<proteinExistence type="predicted"/>
<organism evidence="3 4">
    <name type="scientific">Micromonospora polyrhachis</name>
    <dbReference type="NCBI Taxonomy" id="1282883"/>
    <lineage>
        <taxon>Bacteria</taxon>
        <taxon>Bacillati</taxon>
        <taxon>Actinomycetota</taxon>
        <taxon>Actinomycetes</taxon>
        <taxon>Micromonosporales</taxon>
        <taxon>Micromonosporaceae</taxon>
        <taxon>Micromonospora</taxon>
    </lineage>
</organism>
<dbReference type="Proteomes" id="UP000578819">
    <property type="component" value="Unassembled WGS sequence"/>
</dbReference>
<feature type="coiled-coil region" evidence="1">
    <location>
        <begin position="149"/>
        <end position="183"/>
    </location>
</feature>
<dbReference type="RefSeq" id="WP_184534947.1">
    <property type="nucleotide sequence ID" value="NZ_JACHJW010000001.1"/>
</dbReference>
<evidence type="ECO:0000256" key="1">
    <source>
        <dbReference type="SAM" id="Coils"/>
    </source>
</evidence>